<evidence type="ECO:0000313" key="3">
    <source>
        <dbReference type="Proteomes" id="UP000324222"/>
    </source>
</evidence>
<protein>
    <recommendedName>
        <fullName evidence="4">Secreted protein</fullName>
    </recommendedName>
</protein>
<feature type="chain" id="PRO_5022930910" description="Secreted protein" evidence="1">
    <location>
        <begin position="23"/>
        <end position="107"/>
    </location>
</feature>
<evidence type="ECO:0008006" key="4">
    <source>
        <dbReference type="Google" id="ProtNLM"/>
    </source>
</evidence>
<reference evidence="2 3" key="1">
    <citation type="submission" date="2019-05" db="EMBL/GenBank/DDBJ databases">
        <title>Another draft genome of Portunus trituberculatus and its Hox gene families provides insights of decapod evolution.</title>
        <authorList>
            <person name="Jeong J.-H."/>
            <person name="Song I."/>
            <person name="Kim S."/>
            <person name="Choi T."/>
            <person name="Kim D."/>
            <person name="Ryu S."/>
            <person name="Kim W."/>
        </authorList>
    </citation>
    <scope>NUCLEOTIDE SEQUENCE [LARGE SCALE GENOMIC DNA]</scope>
    <source>
        <tissue evidence="2">Muscle</tissue>
    </source>
</reference>
<dbReference type="AlphaFoldDB" id="A0A5B7JK62"/>
<organism evidence="2 3">
    <name type="scientific">Portunus trituberculatus</name>
    <name type="common">Swimming crab</name>
    <name type="synonym">Neptunus trituberculatus</name>
    <dbReference type="NCBI Taxonomy" id="210409"/>
    <lineage>
        <taxon>Eukaryota</taxon>
        <taxon>Metazoa</taxon>
        <taxon>Ecdysozoa</taxon>
        <taxon>Arthropoda</taxon>
        <taxon>Crustacea</taxon>
        <taxon>Multicrustacea</taxon>
        <taxon>Malacostraca</taxon>
        <taxon>Eumalacostraca</taxon>
        <taxon>Eucarida</taxon>
        <taxon>Decapoda</taxon>
        <taxon>Pleocyemata</taxon>
        <taxon>Brachyura</taxon>
        <taxon>Eubrachyura</taxon>
        <taxon>Portunoidea</taxon>
        <taxon>Portunidae</taxon>
        <taxon>Portuninae</taxon>
        <taxon>Portunus</taxon>
    </lineage>
</organism>
<dbReference type="EMBL" id="VSRR010106656">
    <property type="protein sequence ID" value="MPC96602.1"/>
    <property type="molecule type" value="Genomic_DNA"/>
</dbReference>
<gene>
    <name evidence="2" type="ORF">E2C01_091870</name>
</gene>
<sequence length="107" mass="11572">MPPRLLRLPHLCMRFASLCVLAGDSGPAGWCTPHRSATEPSSPEEGITKVNHQLPPLDWFLVSHLAHINPCYMPLLCGTEALCCSSVQHQLLGSCSGADNSRFTEGC</sequence>
<evidence type="ECO:0000256" key="1">
    <source>
        <dbReference type="SAM" id="SignalP"/>
    </source>
</evidence>
<dbReference type="Proteomes" id="UP000324222">
    <property type="component" value="Unassembled WGS sequence"/>
</dbReference>
<keyword evidence="3" id="KW-1185">Reference proteome</keyword>
<proteinExistence type="predicted"/>
<evidence type="ECO:0000313" key="2">
    <source>
        <dbReference type="EMBL" id="MPC96602.1"/>
    </source>
</evidence>
<keyword evidence="1" id="KW-0732">Signal</keyword>
<name>A0A5B7JK62_PORTR</name>
<accession>A0A5B7JK62</accession>
<comment type="caution">
    <text evidence="2">The sequence shown here is derived from an EMBL/GenBank/DDBJ whole genome shotgun (WGS) entry which is preliminary data.</text>
</comment>
<feature type="signal peptide" evidence="1">
    <location>
        <begin position="1"/>
        <end position="22"/>
    </location>
</feature>